<evidence type="ECO:0000313" key="6">
    <source>
        <dbReference type="EMBL" id="GAA3234979.1"/>
    </source>
</evidence>
<evidence type="ECO:0008006" key="8">
    <source>
        <dbReference type="Google" id="ProtNLM"/>
    </source>
</evidence>
<evidence type="ECO:0000256" key="5">
    <source>
        <dbReference type="SAM" id="Phobius"/>
    </source>
</evidence>
<proteinExistence type="predicted"/>
<name>A0ABP6QJ82_9ACTN</name>
<organism evidence="6 7">
    <name type="scientific">Actinocorallia longicatena</name>
    <dbReference type="NCBI Taxonomy" id="111803"/>
    <lineage>
        <taxon>Bacteria</taxon>
        <taxon>Bacillati</taxon>
        <taxon>Actinomycetota</taxon>
        <taxon>Actinomycetes</taxon>
        <taxon>Streptosporangiales</taxon>
        <taxon>Thermomonosporaceae</taxon>
        <taxon>Actinocorallia</taxon>
    </lineage>
</organism>
<dbReference type="RefSeq" id="WP_344836779.1">
    <property type="nucleotide sequence ID" value="NZ_BAAAUV010000027.1"/>
</dbReference>
<protein>
    <recommendedName>
        <fullName evidence="8">DUF4870 domain-containing protein</fullName>
    </recommendedName>
</protein>
<sequence length="140" mass="15867">MYPRQQHPRPQPTPTVRMPQGFAAGAYGDQTTPDERQWALTAYIGQFLFWALPPLYIYLTKRRRSTFAAHHARQALNLALSSGIVFGVSVLVSTQIGTKALYYGFGWVIFSMAIVVFSATRANQGRWHRIPVIFAWPLVK</sequence>
<dbReference type="EMBL" id="BAAAUV010000027">
    <property type="protein sequence ID" value="GAA3234979.1"/>
    <property type="molecule type" value="Genomic_DNA"/>
</dbReference>
<dbReference type="Proteomes" id="UP001501237">
    <property type="component" value="Unassembled WGS sequence"/>
</dbReference>
<gene>
    <name evidence="6" type="ORF">GCM10010468_68480</name>
</gene>
<evidence type="ECO:0000313" key="7">
    <source>
        <dbReference type="Proteomes" id="UP001501237"/>
    </source>
</evidence>
<accession>A0ABP6QJ82</accession>
<dbReference type="InterPro" id="IPR019109">
    <property type="entry name" value="MamF_MmsF"/>
</dbReference>
<evidence type="ECO:0000256" key="1">
    <source>
        <dbReference type="ARBA" id="ARBA00004141"/>
    </source>
</evidence>
<comment type="subcellular location">
    <subcellularLocation>
        <location evidence="1">Membrane</location>
        <topology evidence="1">Multi-pass membrane protein</topology>
    </subcellularLocation>
</comment>
<comment type="caution">
    <text evidence="6">The sequence shown here is derived from an EMBL/GenBank/DDBJ whole genome shotgun (WGS) entry which is preliminary data.</text>
</comment>
<evidence type="ECO:0000256" key="4">
    <source>
        <dbReference type="ARBA" id="ARBA00023136"/>
    </source>
</evidence>
<feature type="transmembrane region" description="Helical" evidence="5">
    <location>
        <begin position="38"/>
        <end position="59"/>
    </location>
</feature>
<feature type="transmembrane region" description="Helical" evidence="5">
    <location>
        <begin position="100"/>
        <end position="119"/>
    </location>
</feature>
<evidence type="ECO:0000256" key="3">
    <source>
        <dbReference type="ARBA" id="ARBA00022989"/>
    </source>
</evidence>
<keyword evidence="7" id="KW-1185">Reference proteome</keyword>
<keyword evidence="4 5" id="KW-0472">Membrane</keyword>
<reference evidence="7" key="1">
    <citation type="journal article" date="2019" name="Int. J. Syst. Evol. Microbiol.">
        <title>The Global Catalogue of Microorganisms (GCM) 10K type strain sequencing project: providing services to taxonomists for standard genome sequencing and annotation.</title>
        <authorList>
            <consortium name="The Broad Institute Genomics Platform"/>
            <consortium name="The Broad Institute Genome Sequencing Center for Infectious Disease"/>
            <person name="Wu L."/>
            <person name="Ma J."/>
        </authorList>
    </citation>
    <scope>NUCLEOTIDE SEQUENCE [LARGE SCALE GENOMIC DNA]</scope>
    <source>
        <strain evidence="7">JCM 9377</strain>
    </source>
</reference>
<keyword evidence="3 5" id="KW-1133">Transmembrane helix</keyword>
<feature type="transmembrane region" description="Helical" evidence="5">
    <location>
        <begin position="75"/>
        <end position="94"/>
    </location>
</feature>
<keyword evidence="2 5" id="KW-0812">Transmembrane</keyword>
<evidence type="ECO:0000256" key="2">
    <source>
        <dbReference type="ARBA" id="ARBA00022692"/>
    </source>
</evidence>
<dbReference type="Pfam" id="PF09685">
    <property type="entry name" value="MamF_MmsF"/>
    <property type="match status" value="1"/>
</dbReference>